<feature type="compositionally biased region" description="Basic and acidic residues" evidence="1">
    <location>
        <begin position="88"/>
        <end position="103"/>
    </location>
</feature>
<organism evidence="3 4">
    <name type="scientific">Dichanthelium oligosanthes</name>
    <dbReference type="NCBI Taxonomy" id="888268"/>
    <lineage>
        <taxon>Eukaryota</taxon>
        <taxon>Viridiplantae</taxon>
        <taxon>Streptophyta</taxon>
        <taxon>Embryophyta</taxon>
        <taxon>Tracheophyta</taxon>
        <taxon>Spermatophyta</taxon>
        <taxon>Magnoliopsida</taxon>
        <taxon>Liliopsida</taxon>
        <taxon>Poales</taxon>
        <taxon>Poaceae</taxon>
        <taxon>PACMAD clade</taxon>
        <taxon>Panicoideae</taxon>
        <taxon>Panicodae</taxon>
        <taxon>Paniceae</taxon>
        <taxon>Dichantheliinae</taxon>
        <taxon>Dichanthelium</taxon>
    </lineage>
</organism>
<dbReference type="EMBL" id="LWDX02018444">
    <property type="protein sequence ID" value="OEL33518.1"/>
    <property type="molecule type" value="Genomic_DNA"/>
</dbReference>
<dbReference type="AlphaFoldDB" id="A0A1E5W8E9"/>
<feature type="signal peptide" evidence="2">
    <location>
        <begin position="1"/>
        <end position="33"/>
    </location>
</feature>
<sequence length="103" mass="11432">MPKMMSGFFHYRRRSSSTACTVLLFFLLAATLAARCCVDGARSTTTRSGGYVRPAPPGMRLYGYYLQHPKVIPPSGPSEGHNSIGPESSREEAEEDHRMLRKP</sequence>
<evidence type="ECO:0000313" key="4">
    <source>
        <dbReference type="Proteomes" id="UP000095767"/>
    </source>
</evidence>
<protein>
    <recommendedName>
        <fullName evidence="5">Secreted protein</fullName>
    </recommendedName>
</protein>
<proteinExistence type="predicted"/>
<feature type="chain" id="PRO_5009188935" description="Secreted protein" evidence="2">
    <location>
        <begin position="34"/>
        <end position="103"/>
    </location>
</feature>
<evidence type="ECO:0000313" key="3">
    <source>
        <dbReference type="EMBL" id="OEL33518.1"/>
    </source>
</evidence>
<keyword evidence="4" id="KW-1185">Reference proteome</keyword>
<dbReference type="OrthoDB" id="690829at2759"/>
<reference evidence="3 4" key="1">
    <citation type="submission" date="2016-09" db="EMBL/GenBank/DDBJ databases">
        <title>The draft genome of Dichanthelium oligosanthes: A C3 panicoid grass species.</title>
        <authorList>
            <person name="Studer A.J."/>
            <person name="Schnable J.C."/>
            <person name="Brutnell T.P."/>
        </authorList>
    </citation>
    <scope>NUCLEOTIDE SEQUENCE [LARGE SCALE GENOMIC DNA]</scope>
    <source>
        <strain evidence="4">cv. Kellogg 1175</strain>
        <tissue evidence="3">Leaf</tissue>
    </source>
</reference>
<comment type="caution">
    <text evidence="3">The sequence shown here is derived from an EMBL/GenBank/DDBJ whole genome shotgun (WGS) entry which is preliminary data.</text>
</comment>
<evidence type="ECO:0000256" key="1">
    <source>
        <dbReference type="SAM" id="MobiDB-lite"/>
    </source>
</evidence>
<gene>
    <name evidence="3" type="ORF">BAE44_0005463</name>
</gene>
<keyword evidence="2" id="KW-0732">Signal</keyword>
<accession>A0A1E5W8E9</accession>
<feature type="region of interest" description="Disordered" evidence="1">
    <location>
        <begin position="70"/>
        <end position="103"/>
    </location>
</feature>
<evidence type="ECO:0000256" key="2">
    <source>
        <dbReference type="SAM" id="SignalP"/>
    </source>
</evidence>
<evidence type="ECO:0008006" key="5">
    <source>
        <dbReference type="Google" id="ProtNLM"/>
    </source>
</evidence>
<dbReference type="Proteomes" id="UP000095767">
    <property type="component" value="Unassembled WGS sequence"/>
</dbReference>
<name>A0A1E5W8E9_9POAL</name>